<evidence type="ECO:0000313" key="2">
    <source>
        <dbReference type="EMBL" id="MFD2725802.1"/>
    </source>
</evidence>
<gene>
    <name evidence="2" type="ORF">ACFSR8_06215</name>
</gene>
<evidence type="ECO:0008006" key="4">
    <source>
        <dbReference type="Google" id="ProtNLM"/>
    </source>
</evidence>
<accession>A0ABW5T980</accession>
<dbReference type="EMBL" id="JBHULY010000011">
    <property type="protein sequence ID" value="MFD2725802.1"/>
    <property type="molecule type" value="Genomic_DNA"/>
</dbReference>
<protein>
    <recommendedName>
        <fullName evidence="4">DUF4369 domain-containing protein</fullName>
    </recommendedName>
</protein>
<feature type="chain" id="PRO_5045733625" description="DUF4369 domain-containing protein" evidence="1">
    <location>
        <begin position="20"/>
        <end position="184"/>
    </location>
</feature>
<dbReference type="RefSeq" id="WP_380290133.1">
    <property type="nucleotide sequence ID" value="NZ_JBHULY010000011.1"/>
</dbReference>
<evidence type="ECO:0000256" key="1">
    <source>
        <dbReference type="SAM" id="SignalP"/>
    </source>
</evidence>
<evidence type="ECO:0000313" key="3">
    <source>
        <dbReference type="Proteomes" id="UP001597476"/>
    </source>
</evidence>
<feature type="signal peptide" evidence="1">
    <location>
        <begin position="1"/>
        <end position="19"/>
    </location>
</feature>
<organism evidence="2 3">
    <name type="scientific">Hyunsoonleella rubra</name>
    <dbReference type="NCBI Taxonomy" id="1737062"/>
    <lineage>
        <taxon>Bacteria</taxon>
        <taxon>Pseudomonadati</taxon>
        <taxon>Bacteroidota</taxon>
        <taxon>Flavobacteriia</taxon>
        <taxon>Flavobacteriales</taxon>
        <taxon>Flavobacteriaceae</taxon>
    </lineage>
</organism>
<comment type="caution">
    <text evidence="2">The sequence shown here is derived from an EMBL/GenBank/DDBJ whole genome shotgun (WGS) entry which is preliminary data.</text>
</comment>
<reference evidence="3" key="1">
    <citation type="journal article" date="2019" name="Int. J. Syst. Evol. Microbiol.">
        <title>The Global Catalogue of Microorganisms (GCM) 10K type strain sequencing project: providing services to taxonomists for standard genome sequencing and annotation.</title>
        <authorList>
            <consortium name="The Broad Institute Genomics Platform"/>
            <consortium name="The Broad Institute Genome Sequencing Center for Infectious Disease"/>
            <person name="Wu L."/>
            <person name="Ma J."/>
        </authorList>
    </citation>
    <scope>NUCLEOTIDE SEQUENCE [LARGE SCALE GENOMIC DNA]</scope>
    <source>
        <strain evidence="3">KCTC 42398</strain>
    </source>
</reference>
<name>A0ABW5T980_9FLAO</name>
<sequence length="184" mass="21635">MKTIIFTFLTVFSFALVHAQYHEGTVYFKGDSTSTGLIRVKTFEGIKFKRSKETEPVDYNREQIQGYDVKGWQYRYIKKKPGATPKLYKLLIDGKVSLYADTPKSPSHLIADSPPNSVSIMINPYEIYYLKIEDMLYKVVNMLKKKHIEALKDCPILMEKIKNKEFKKWEVYDIVEFYNYDCQP</sequence>
<keyword evidence="1" id="KW-0732">Signal</keyword>
<dbReference type="Proteomes" id="UP001597476">
    <property type="component" value="Unassembled WGS sequence"/>
</dbReference>
<keyword evidence="3" id="KW-1185">Reference proteome</keyword>
<proteinExistence type="predicted"/>